<dbReference type="GeneID" id="54423602"/>
<reference evidence="3" key="2">
    <citation type="submission" date="2020-04" db="EMBL/GenBank/DDBJ databases">
        <authorList>
            <consortium name="NCBI Genome Project"/>
        </authorList>
    </citation>
    <scope>NUCLEOTIDE SEQUENCE</scope>
    <source>
        <strain evidence="3">CBS 781.70</strain>
    </source>
</reference>
<name>A0A6G1FQH0_9PEZI</name>
<sequence length="240" mass="26429">MTGNEIVGDVVMEPVATVVVEDTVPLYRGRGLVEVQKMETPLGTATVLCCSRRGCDRHVVVLGPGYSVEETRSSKTKTGKVIVAPDSWCASCLTPEKPWSENPWRGTAGLFPLVSQSMLQRVAAYLGEPDVVRSTDEVPLYSQYMTWCMAEGFRFHRLTEGGLVPAWWDDVVQLSPLSLFGPAVTGKSEMEVLVSWDLRLDDDDVADGTDVSDTVTVGGRLRERMDSVLNTCLVALDWFH</sequence>
<organism evidence="1">
    <name type="scientific">Eremomyces bilateralis CBS 781.70</name>
    <dbReference type="NCBI Taxonomy" id="1392243"/>
    <lineage>
        <taxon>Eukaryota</taxon>
        <taxon>Fungi</taxon>
        <taxon>Dikarya</taxon>
        <taxon>Ascomycota</taxon>
        <taxon>Pezizomycotina</taxon>
        <taxon>Dothideomycetes</taxon>
        <taxon>Dothideomycetes incertae sedis</taxon>
        <taxon>Eremomycetales</taxon>
        <taxon>Eremomycetaceae</taxon>
        <taxon>Eremomyces</taxon>
    </lineage>
</organism>
<evidence type="ECO:0000313" key="3">
    <source>
        <dbReference type="RefSeq" id="XP_033529675.1"/>
    </source>
</evidence>
<keyword evidence="2" id="KW-1185">Reference proteome</keyword>
<dbReference type="AlphaFoldDB" id="A0A6G1FQH0"/>
<evidence type="ECO:0000313" key="1">
    <source>
        <dbReference type="EMBL" id="KAF1808044.1"/>
    </source>
</evidence>
<gene>
    <name evidence="1 3" type="ORF">P152DRAFT_517829</name>
</gene>
<dbReference type="EMBL" id="ML975192">
    <property type="protein sequence ID" value="KAF1808044.1"/>
    <property type="molecule type" value="Genomic_DNA"/>
</dbReference>
<accession>A0A6G1FQH0</accession>
<protein>
    <submittedName>
        <fullName evidence="1 3">Uncharacterized protein</fullName>
    </submittedName>
</protein>
<reference evidence="1 3" key="1">
    <citation type="submission" date="2020-01" db="EMBL/GenBank/DDBJ databases">
        <authorList>
            <consortium name="DOE Joint Genome Institute"/>
            <person name="Haridas S."/>
            <person name="Albert R."/>
            <person name="Binder M."/>
            <person name="Bloem J."/>
            <person name="Labutti K."/>
            <person name="Salamov A."/>
            <person name="Andreopoulos B."/>
            <person name="Baker S.E."/>
            <person name="Barry K."/>
            <person name="Bills G."/>
            <person name="Bluhm B.H."/>
            <person name="Cannon C."/>
            <person name="Castanera R."/>
            <person name="Culley D.E."/>
            <person name="Daum C."/>
            <person name="Ezra D."/>
            <person name="Gonzalez J.B."/>
            <person name="Henrissat B."/>
            <person name="Kuo A."/>
            <person name="Liang C."/>
            <person name="Lipzen A."/>
            <person name="Lutzoni F."/>
            <person name="Magnuson J."/>
            <person name="Mondo S."/>
            <person name="Nolan M."/>
            <person name="Ohm R."/>
            <person name="Pangilinan J."/>
            <person name="Park H.-J."/>
            <person name="Ramirez L."/>
            <person name="Alfaro M."/>
            <person name="Sun H."/>
            <person name="Tritt A."/>
            <person name="Yoshinaga Y."/>
            <person name="Zwiers L.-H."/>
            <person name="Turgeon B.G."/>
            <person name="Goodwin S.B."/>
            <person name="Spatafora J.W."/>
            <person name="Crous P.W."/>
            <person name="Grigoriev I.V."/>
        </authorList>
    </citation>
    <scope>NUCLEOTIDE SEQUENCE</scope>
    <source>
        <strain evidence="1 3">CBS 781.70</strain>
    </source>
</reference>
<proteinExistence type="predicted"/>
<dbReference type="RefSeq" id="XP_033529675.1">
    <property type="nucleotide sequence ID" value="XM_033683032.1"/>
</dbReference>
<dbReference type="Proteomes" id="UP000504638">
    <property type="component" value="Unplaced"/>
</dbReference>
<reference evidence="3" key="3">
    <citation type="submission" date="2025-04" db="UniProtKB">
        <authorList>
            <consortium name="RefSeq"/>
        </authorList>
    </citation>
    <scope>IDENTIFICATION</scope>
    <source>
        <strain evidence="3">CBS 781.70</strain>
    </source>
</reference>
<evidence type="ECO:0000313" key="2">
    <source>
        <dbReference type="Proteomes" id="UP000504638"/>
    </source>
</evidence>